<dbReference type="PANTHER" id="PTHR37017:SF11">
    <property type="entry name" value="ESTERASE_LIPASE_THIOESTERASE DOMAIN-CONTAINING PROTEIN"/>
    <property type="match status" value="1"/>
</dbReference>
<proteinExistence type="predicted"/>
<evidence type="ECO:0000313" key="3">
    <source>
        <dbReference type="Proteomes" id="UP000187074"/>
    </source>
</evidence>
<dbReference type="OrthoDB" id="9112061at2"/>
<dbReference type="RefSeq" id="WP_076324807.1">
    <property type="nucleotide sequence ID" value="NZ_MRTF01000008.1"/>
</dbReference>
<dbReference type="InterPro" id="IPR052897">
    <property type="entry name" value="Sec-Metab_Biosynth_Hydrolase"/>
</dbReference>
<dbReference type="SUPFAM" id="SSF53474">
    <property type="entry name" value="alpha/beta-Hydrolases"/>
    <property type="match status" value="1"/>
</dbReference>
<dbReference type="PANTHER" id="PTHR37017">
    <property type="entry name" value="AB HYDROLASE-1 DOMAIN-CONTAINING PROTEIN-RELATED"/>
    <property type="match status" value="1"/>
</dbReference>
<keyword evidence="2" id="KW-0378">Hydrolase</keyword>
<evidence type="ECO:0000313" key="2">
    <source>
        <dbReference type="EMBL" id="OME90279.1"/>
    </source>
</evidence>
<dbReference type="InterPro" id="IPR029058">
    <property type="entry name" value="AB_hydrolase_fold"/>
</dbReference>
<name>A0A1R1AXI7_PAELA</name>
<dbReference type="Proteomes" id="UP000187074">
    <property type="component" value="Unassembled WGS sequence"/>
</dbReference>
<sequence>MKQDKFKEELGFVFIHGAGLNGGVWDFVVEGLGHPCLKVNYPLRDGAEISGHHLALEDYVNHLAEQVRTWGTNKFVIVAHSLGGVLAIELASRFTGRVAGFVAIGAVIPKRGGSFVSALPFPQRVIMPIILKTAGTKPPESAIRTGLCSDLPEEVASRIVAEFVPEARRVYTDRVQASIPDVPKLYVKLTQDKEFGLSMQESMIANLSADGVESLSTGHLPMLSDSRGVRRILEGFVNQVKASRHPVISS</sequence>
<evidence type="ECO:0000259" key="1">
    <source>
        <dbReference type="Pfam" id="PF12697"/>
    </source>
</evidence>
<organism evidence="2 3">
    <name type="scientific">Paenibacillus lautus</name>
    <name type="common">Bacillus lautus</name>
    <dbReference type="NCBI Taxonomy" id="1401"/>
    <lineage>
        <taxon>Bacteria</taxon>
        <taxon>Bacillati</taxon>
        <taxon>Bacillota</taxon>
        <taxon>Bacilli</taxon>
        <taxon>Bacillales</taxon>
        <taxon>Paenibacillaceae</taxon>
        <taxon>Paenibacillus</taxon>
    </lineage>
</organism>
<gene>
    <name evidence="2" type="ORF">BK123_23580</name>
</gene>
<accession>A0A1R1AXI7</accession>
<reference evidence="2 3" key="1">
    <citation type="submission" date="2016-11" db="EMBL/GenBank/DDBJ databases">
        <title>Paenibacillus species isolates.</title>
        <authorList>
            <person name="Beno S.M."/>
        </authorList>
    </citation>
    <scope>NUCLEOTIDE SEQUENCE [LARGE SCALE GENOMIC DNA]</scope>
    <source>
        <strain evidence="2 3">FSL F4-0100</strain>
    </source>
</reference>
<dbReference type="InterPro" id="IPR000073">
    <property type="entry name" value="AB_hydrolase_1"/>
</dbReference>
<comment type="caution">
    <text evidence="2">The sequence shown here is derived from an EMBL/GenBank/DDBJ whole genome shotgun (WGS) entry which is preliminary data.</text>
</comment>
<feature type="domain" description="AB hydrolase-1" evidence="1">
    <location>
        <begin position="12"/>
        <end position="229"/>
    </location>
</feature>
<dbReference type="GO" id="GO:0016787">
    <property type="term" value="F:hydrolase activity"/>
    <property type="evidence" value="ECO:0007669"/>
    <property type="project" value="UniProtKB-KW"/>
</dbReference>
<dbReference type="STRING" id="1401.BK123_23580"/>
<dbReference type="AlphaFoldDB" id="A0A1R1AXI7"/>
<dbReference type="EMBL" id="MRTF01000008">
    <property type="protein sequence ID" value="OME90279.1"/>
    <property type="molecule type" value="Genomic_DNA"/>
</dbReference>
<protein>
    <submittedName>
        <fullName evidence="2">Alpha/beta hydrolase</fullName>
    </submittedName>
</protein>
<dbReference type="Gene3D" id="3.40.50.1820">
    <property type="entry name" value="alpha/beta hydrolase"/>
    <property type="match status" value="1"/>
</dbReference>
<dbReference type="Pfam" id="PF12697">
    <property type="entry name" value="Abhydrolase_6"/>
    <property type="match status" value="1"/>
</dbReference>